<evidence type="ECO:0000256" key="1">
    <source>
        <dbReference type="ARBA" id="ARBA00004496"/>
    </source>
</evidence>
<dbReference type="Gene3D" id="1.10.287.500">
    <property type="entry name" value="Helix hairpin bin"/>
    <property type="match status" value="1"/>
</dbReference>
<dbReference type="EMBL" id="BSOR01000020">
    <property type="protein sequence ID" value="GLR63904.1"/>
    <property type="molecule type" value="Genomic_DNA"/>
</dbReference>
<reference evidence="12" key="1">
    <citation type="journal article" date="2019" name="Int. J. Syst. Evol. Microbiol.">
        <title>The Global Catalogue of Microorganisms (GCM) 10K type strain sequencing project: providing services to taxonomists for standard genome sequencing and annotation.</title>
        <authorList>
            <consortium name="The Broad Institute Genomics Platform"/>
            <consortium name="The Broad Institute Genome Sequencing Center for Infectious Disease"/>
            <person name="Wu L."/>
            <person name="Ma J."/>
        </authorList>
    </citation>
    <scope>NUCLEOTIDE SEQUENCE [LARGE SCALE GENOMIC DNA]</scope>
    <source>
        <strain evidence="12">NBRC 100033</strain>
    </source>
</reference>
<accession>A0ABQ5ZV73</accession>
<comment type="subcellular location">
    <subcellularLocation>
        <location evidence="1 10">Cytoplasm</location>
    </subcellularLocation>
</comment>
<evidence type="ECO:0000256" key="10">
    <source>
        <dbReference type="PIRNR" id="PIRNR002884"/>
    </source>
</evidence>
<keyword evidence="5 10" id="KW-0145">Chemotaxis</keyword>
<name>A0ABQ5ZV73_9GAMM</name>
<dbReference type="PANTHER" id="PTHR43693:SF1">
    <property type="entry name" value="PROTEIN PHOSPHATASE CHEZ"/>
    <property type="match status" value="1"/>
</dbReference>
<dbReference type="RefSeq" id="WP_027850722.1">
    <property type="nucleotide sequence ID" value="NZ_BSOR01000020.1"/>
</dbReference>
<evidence type="ECO:0000313" key="12">
    <source>
        <dbReference type="Proteomes" id="UP001156682"/>
    </source>
</evidence>
<keyword evidence="12" id="KW-1185">Reference proteome</keyword>
<gene>
    <name evidence="11" type="ORF">GCM10007878_13410</name>
</gene>
<dbReference type="SUPFAM" id="SSF75708">
    <property type="entry name" value="Chemotaxis phosphatase CheZ"/>
    <property type="match status" value="1"/>
</dbReference>
<sequence>MSEQNEVPGSFEELLRNTTGELVDKIEQGALADAVNLLQTINDARSKDLYQQVGQLTRALHDAIRSFQLDTQATVNRDEALSEMADATDRLNYIVNLTQKAANRTMDKVEESMPIASELGKEAALLRQEWGRLIRREMKPQEFRDLYRRIDTFLVETERQTGVLSGNFSEITLAQDYQDLTGQVVKKVITLVHEVEDSLVHLVKMASQVDRITGIQPKDADKNTEIIDKQIPDGPVINAEKHGIDVVSGQDEVDDLLSSLGF</sequence>
<dbReference type="InterPro" id="IPR007439">
    <property type="entry name" value="Chemotax_Pase_CheZ"/>
</dbReference>
<proteinExistence type="inferred from homology"/>
<protein>
    <recommendedName>
        <fullName evidence="3 10">Protein phosphatase CheZ</fullName>
        <ecNumber evidence="10">3.1.3.-</ecNumber>
    </recommendedName>
    <alternativeName>
        <fullName evidence="9 10">Chemotaxis protein CheZ</fullName>
    </alternativeName>
</protein>
<comment type="similarity">
    <text evidence="2 10">Belongs to the CheZ family.</text>
</comment>
<comment type="function">
    <text evidence="10">Plays an important role in bacterial chemotaxis signal transduction pathway by accelerating the dephosphorylation of phosphorylated CheY (CheY-P).</text>
</comment>
<comment type="subunit">
    <text evidence="10">Homodimer.</text>
</comment>
<keyword evidence="7 10" id="KW-0378">Hydrolase</keyword>
<evidence type="ECO:0000256" key="7">
    <source>
        <dbReference type="ARBA" id="ARBA00022801"/>
    </source>
</evidence>
<evidence type="ECO:0000256" key="2">
    <source>
        <dbReference type="ARBA" id="ARBA00005908"/>
    </source>
</evidence>
<evidence type="ECO:0000256" key="3">
    <source>
        <dbReference type="ARBA" id="ARBA00018484"/>
    </source>
</evidence>
<evidence type="ECO:0000256" key="4">
    <source>
        <dbReference type="ARBA" id="ARBA00022490"/>
    </source>
</evidence>
<keyword evidence="4 10" id="KW-0963">Cytoplasm</keyword>
<dbReference type="PIRSF" id="PIRSF002884">
    <property type="entry name" value="CheZ"/>
    <property type="match status" value="1"/>
</dbReference>
<evidence type="ECO:0000256" key="5">
    <source>
        <dbReference type="ARBA" id="ARBA00022500"/>
    </source>
</evidence>
<evidence type="ECO:0000256" key="8">
    <source>
        <dbReference type="ARBA" id="ARBA00022912"/>
    </source>
</evidence>
<dbReference type="PANTHER" id="PTHR43693">
    <property type="entry name" value="PROTEIN PHOSPHATASE CHEZ"/>
    <property type="match status" value="1"/>
</dbReference>
<evidence type="ECO:0000256" key="6">
    <source>
        <dbReference type="ARBA" id="ARBA00022779"/>
    </source>
</evidence>
<dbReference type="EC" id="3.1.3.-" evidence="10"/>
<dbReference type="Proteomes" id="UP001156682">
    <property type="component" value="Unassembled WGS sequence"/>
</dbReference>
<evidence type="ECO:0000313" key="11">
    <source>
        <dbReference type="EMBL" id="GLR63904.1"/>
    </source>
</evidence>
<comment type="caution">
    <text evidence="11">The sequence shown here is derived from an EMBL/GenBank/DDBJ whole genome shotgun (WGS) entry which is preliminary data.</text>
</comment>
<dbReference type="Pfam" id="PF04344">
    <property type="entry name" value="CheZ"/>
    <property type="match status" value="1"/>
</dbReference>
<keyword evidence="8 10" id="KW-0904">Protein phosphatase</keyword>
<organism evidence="11 12">
    <name type="scientific">Marinospirillum insulare</name>
    <dbReference type="NCBI Taxonomy" id="217169"/>
    <lineage>
        <taxon>Bacteria</taxon>
        <taxon>Pseudomonadati</taxon>
        <taxon>Pseudomonadota</taxon>
        <taxon>Gammaproteobacteria</taxon>
        <taxon>Oceanospirillales</taxon>
        <taxon>Oceanospirillaceae</taxon>
        <taxon>Marinospirillum</taxon>
    </lineage>
</organism>
<dbReference type="InterPro" id="IPR050992">
    <property type="entry name" value="CheZ_family_phosphatases"/>
</dbReference>
<evidence type="ECO:0000256" key="9">
    <source>
        <dbReference type="ARBA" id="ARBA00029599"/>
    </source>
</evidence>
<keyword evidence="6 10" id="KW-0283">Flagellar rotation</keyword>